<dbReference type="PROSITE" id="PS50181">
    <property type="entry name" value="FBOX"/>
    <property type="match status" value="1"/>
</dbReference>
<keyword evidence="5" id="KW-1185">Reference proteome</keyword>
<protein>
    <recommendedName>
        <fullName evidence="3">F-box domain-containing protein</fullName>
    </recommendedName>
</protein>
<dbReference type="InterPro" id="IPR001810">
    <property type="entry name" value="F-box_dom"/>
</dbReference>
<dbReference type="InterPro" id="IPR036047">
    <property type="entry name" value="F-box-like_dom_sf"/>
</dbReference>
<dbReference type="Pfam" id="PF00646">
    <property type="entry name" value="F-box"/>
    <property type="match status" value="1"/>
</dbReference>
<evidence type="ECO:0000313" key="4">
    <source>
        <dbReference type="EMBL" id="GJN06867.1"/>
    </source>
</evidence>
<organism evidence="4 5">
    <name type="scientific">Eleusine coracana subsp. coracana</name>
    <dbReference type="NCBI Taxonomy" id="191504"/>
    <lineage>
        <taxon>Eukaryota</taxon>
        <taxon>Viridiplantae</taxon>
        <taxon>Streptophyta</taxon>
        <taxon>Embryophyta</taxon>
        <taxon>Tracheophyta</taxon>
        <taxon>Spermatophyta</taxon>
        <taxon>Magnoliopsida</taxon>
        <taxon>Liliopsida</taxon>
        <taxon>Poales</taxon>
        <taxon>Poaceae</taxon>
        <taxon>PACMAD clade</taxon>
        <taxon>Chloridoideae</taxon>
        <taxon>Cynodonteae</taxon>
        <taxon>Eleusininae</taxon>
        <taxon>Eleusine</taxon>
    </lineage>
</organism>
<gene>
    <name evidence="4" type="primary">ga24637</name>
    <name evidence="4" type="ORF">PR202_ga24637</name>
</gene>
<dbReference type="InterPro" id="IPR053197">
    <property type="entry name" value="F-box_SCFL_complex_component"/>
</dbReference>
<keyword evidence="2" id="KW-0472">Membrane</keyword>
<feature type="compositionally biased region" description="Basic and acidic residues" evidence="1">
    <location>
        <begin position="436"/>
        <end position="445"/>
    </location>
</feature>
<reference evidence="4" key="2">
    <citation type="submission" date="2021-12" db="EMBL/GenBank/DDBJ databases">
        <title>Resequencing data analysis of finger millet.</title>
        <authorList>
            <person name="Hatakeyama M."/>
            <person name="Aluri S."/>
            <person name="Balachadran M.T."/>
            <person name="Sivarajan S.R."/>
            <person name="Poveda L."/>
            <person name="Shimizu-Inatsugi R."/>
            <person name="Schlapbach R."/>
            <person name="Sreeman S.M."/>
            <person name="Shimizu K.K."/>
        </authorList>
    </citation>
    <scope>NUCLEOTIDE SEQUENCE</scope>
</reference>
<dbReference type="Proteomes" id="UP001054889">
    <property type="component" value="Unassembled WGS sequence"/>
</dbReference>
<evidence type="ECO:0000256" key="2">
    <source>
        <dbReference type="SAM" id="Phobius"/>
    </source>
</evidence>
<dbReference type="PANTHER" id="PTHR34223:SF119">
    <property type="entry name" value="F-BOX DOMAIN-CONTAINING PROTEIN"/>
    <property type="match status" value="1"/>
</dbReference>
<dbReference type="SUPFAM" id="SSF81383">
    <property type="entry name" value="F-box domain"/>
    <property type="match status" value="1"/>
</dbReference>
<dbReference type="EMBL" id="BQKI01000013">
    <property type="protein sequence ID" value="GJN06867.1"/>
    <property type="molecule type" value="Genomic_DNA"/>
</dbReference>
<feature type="region of interest" description="Disordered" evidence="1">
    <location>
        <begin position="427"/>
        <end position="466"/>
    </location>
</feature>
<dbReference type="CDD" id="cd22160">
    <property type="entry name" value="F-box_AtFBL13-like"/>
    <property type="match status" value="1"/>
</dbReference>
<reference evidence="4" key="1">
    <citation type="journal article" date="2018" name="DNA Res.">
        <title>Multiple hybrid de novo genome assembly of finger millet, an orphan allotetraploid crop.</title>
        <authorList>
            <person name="Hatakeyama M."/>
            <person name="Aluri S."/>
            <person name="Balachadran M.T."/>
            <person name="Sivarajan S.R."/>
            <person name="Patrignani A."/>
            <person name="Gruter S."/>
            <person name="Poveda L."/>
            <person name="Shimizu-Inatsugi R."/>
            <person name="Baeten J."/>
            <person name="Francoijs K.J."/>
            <person name="Nataraja K.N."/>
            <person name="Reddy Y.A.N."/>
            <person name="Phadnis S."/>
            <person name="Ravikumar R.L."/>
            <person name="Schlapbach R."/>
            <person name="Sreeman S.M."/>
            <person name="Shimizu K.K."/>
        </authorList>
    </citation>
    <scope>NUCLEOTIDE SEQUENCE</scope>
</reference>
<feature type="domain" description="F-box" evidence="3">
    <location>
        <begin position="16"/>
        <end position="68"/>
    </location>
</feature>
<dbReference type="SUPFAM" id="SSF52058">
    <property type="entry name" value="L domain-like"/>
    <property type="match status" value="1"/>
</dbReference>
<dbReference type="AlphaFoldDB" id="A0AAV5D9V1"/>
<evidence type="ECO:0000259" key="3">
    <source>
        <dbReference type="PROSITE" id="PS50181"/>
    </source>
</evidence>
<accession>A0AAV5D9V1</accession>
<feature type="region of interest" description="Disordered" evidence="1">
    <location>
        <begin position="344"/>
        <end position="391"/>
    </location>
</feature>
<comment type="caution">
    <text evidence="4">The sequence shown here is derived from an EMBL/GenBank/DDBJ whole genome shotgun (WGS) entry which is preliminary data.</text>
</comment>
<proteinExistence type="predicted"/>
<keyword evidence="2" id="KW-1133">Transmembrane helix</keyword>
<evidence type="ECO:0000256" key="1">
    <source>
        <dbReference type="SAM" id="MobiDB-lite"/>
    </source>
</evidence>
<feature type="transmembrane region" description="Helical" evidence="2">
    <location>
        <begin position="488"/>
        <end position="508"/>
    </location>
</feature>
<sequence>MARKNRAKKVVRSDQEDRLGALPDGVLHHILGFLPAHEAVRTSVLAPRWRDLWMHVRRLQITSPWEEEKDYDENKLSGFINALLLPRGRVNLDEVKLDCDSDLHKKEHVNILVRHVLMCQPKVLTVYICGNFWISRLEGSPLVSRHLRKLELDGVHLKHKVLDFASCPALEVLEMKTCMIKTERIFLQSIKNLCIESSTFTTSDRDRTHISALSLIRLKLHGFRGKAPLLESMPSLETASVKSRVKVDDSCDKGDSKECCGICADCCGDDDYKGRCVLLVGLSSAVNLELTAYPGMEPKFTAQMDGNNPLEKSAVISKYLKIIKIKCNDVDDRHYGKLAVCQRGSGKRGDARGVDGAAGAGQRPSPSRERGQQQGSGKRGGERGGGGGGAEVRHRLERRQGQASGGAARGPRGLLAAARRCIIGRGGGSAAGAGQRRGDSRRGEGPRGCVTGRGGGSAIGARGHGASSRRLQCGRGGWSAAGRRGRMVVVAGRFLSLIMGVLLMMGTFDVSRLSFLVTATVSVKSYACSDGTIFMWVV</sequence>
<dbReference type="PANTHER" id="PTHR34223">
    <property type="entry name" value="OS11G0201299 PROTEIN"/>
    <property type="match status" value="1"/>
</dbReference>
<name>A0AAV5D9V1_ELECO</name>
<evidence type="ECO:0000313" key="5">
    <source>
        <dbReference type="Proteomes" id="UP001054889"/>
    </source>
</evidence>
<keyword evidence="2" id="KW-0812">Transmembrane</keyword>
<dbReference type="InterPro" id="IPR053781">
    <property type="entry name" value="F-box_AtFBL13-like"/>
</dbReference>